<dbReference type="PROSITE" id="PS50045">
    <property type="entry name" value="SIGMA54_INTERACT_4"/>
    <property type="match status" value="1"/>
</dbReference>
<dbReference type="PRINTS" id="PR01590">
    <property type="entry name" value="HTHFIS"/>
</dbReference>
<dbReference type="PROSITE" id="PS00688">
    <property type="entry name" value="SIGMA54_INTERACT_3"/>
    <property type="match status" value="1"/>
</dbReference>
<dbReference type="GO" id="GO:0005524">
    <property type="term" value="F:ATP binding"/>
    <property type="evidence" value="ECO:0007669"/>
    <property type="project" value="UniProtKB-KW"/>
</dbReference>
<dbReference type="CDD" id="cd17550">
    <property type="entry name" value="REC_NtrX-like"/>
    <property type="match status" value="1"/>
</dbReference>
<keyword evidence="5" id="KW-0067">ATP-binding</keyword>
<dbReference type="Pfam" id="PF02954">
    <property type="entry name" value="HTH_8"/>
    <property type="match status" value="1"/>
</dbReference>
<keyword evidence="6" id="KW-0902">Two-component regulatory system</keyword>
<evidence type="ECO:0000256" key="4">
    <source>
        <dbReference type="ARBA" id="ARBA00022741"/>
    </source>
</evidence>
<dbReference type="InterPro" id="IPR011006">
    <property type="entry name" value="CheY-like_superfamily"/>
</dbReference>
<dbReference type="AlphaFoldDB" id="A0A7W7Y3B3"/>
<evidence type="ECO:0000313" key="15">
    <source>
        <dbReference type="Proteomes" id="UP000528322"/>
    </source>
</evidence>
<feature type="domain" description="Response regulatory" evidence="13">
    <location>
        <begin position="4"/>
        <end position="118"/>
    </location>
</feature>
<dbReference type="InterPro" id="IPR002197">
    <property type="entry name" value="HTH_Fis"/>
</dbReference>
<protein>
    <submittedName>
        <fullName evidence="14">Two-component system nitrogen regulation response regulator NtrX</fullName>
    </submittedName>
</protein>
<keyword evidence="15" id="KW-1185">Reference proteome</keyword>
<dbReference type="PROSITE" id="PS00676">
    <property type="entry name" value="SIGMA54_INTERACT_2"/>
    <property type="match status" value="1"/>
</dbReference>
<dbReference type="InterPro" id="IPR027417">
    <property type="entry name" value="P-loop_NTPase"/>
</dbReference>
<dbReference type="PANTHER" id="PTHR32071:SF17">
    <property type="entry name" value="TRANSCRIPTIONAL REGULATOR (NTRC FAMILY)"/>
    <property type="match status" value="1"/>
</dbReference>
<dbReference type="Gene3D" id="3.40.50.300">
    <property type="entry name" value="P-loop containing nucleotide triphosphate hydrolases"/>
    <property type="match status" value="1"/>
</dbReference>
<dbReference type="Pfam" id="PF25601">
    <property type="entry name" value="AAA_lid_14"/>
    <property type="match status" value="1"/>
</dbReference>
<evidence type="ECO:0000256" key="3">
    <source>
        <dbReference type="ARBA" id="ARBA00022553"/>
    </source>
</evidence>
<dbReference type="InterPro" id="IPR025944">
    <property type="entry name" value="Sigma_54_int_dom_CS"/>
</dbReference>
<keyword evidence="2" id="KW-0963">Cytoplasm</keyword>
<dbReference type="SUPFAM" id="SSF46689">
    <property type="entry name" value="Homeodomain-like"/>
    <property type="match status" value="1"/>
</dbReference>
<dbReference type="EMBL" id="JACHID010000003">
    <property type="protein sequence ID" value="MBB5021325.1"/>
    <property type="molecule type" value="Genomic_DNA"/>
</dbReference>
<evidence type="ECO:0000259" key="13">
    <source>
        <dbReference type="PROSITE" id="PS50110"/>
    </source>
</evidence>
<dbReference type="GO" id="GO:0005737">
    <property type="term" value="C:cytoplasm"/>
    <property type="evidence" value="ECO:0007669"/>
    <property type="project" value="UniProtKB-SubCell"/>
</dbReference>
<dbReference type="InterPro" id="IPR002078">
    <property type="entry name" value="Sigma_54_int"/>
</dbReference>
<keyword evidence="7" id="KW-0805">Transcription regulation</keyword>
<dbReference type="PROSITE" id="PS50110">
    <property type="entry name" value="RESPONSE_REGULATORY"/>
    <property type="match status" value="1"/>
</dbReference>
<evidence type="ECO:0000256" key="9">
    <source>
        <dbReference type="ARBA" id="ARBA00023159"/>
    </source>
</evidence>
<dbReference type="InterPro" id="IPR058031">
    <property type="entry name" value="AAA_lid_NorR"/>
</dbReference>
<dbReference type="SMART" id="SM00448">
    <property type="entry name" value="REC"/>
    <property type="match status" value="1"/>
</dbReference>
<feature type="modified residue" description="4-aspartylphosphate" evidence="11">
    <location>
        <position position="53"/>
    </location>
</feature>
<evidence type="ECO:0000313" key="14">
    <source>
        <dbReference type="EMBL" id="MBB5021325.1"/>
    </source>
</evidence>
<dbReference type="CDD" id="cd00009">
    <property type="entry name" value="AAA"/>
    <property type="match status" value="1"/>
</dbReference>
<accession>A0A7W7Y3B3</accession>
<dbReference type="Proteomes" id="UP000528322">
    <property type="component" value="Unassembled WGS sequence"/>
</dbReference>
<evidence type="ECO:0000256" key="2">
    <source>
        <dbReference type="ARBA" id="ARBA00022490"/>
    </source>
</evidence>
<comment type="caution">
    <text evidence="14">The sequence shown here is derived from an EMBL/GenBank/DDBJ whole genome shotgun (WGS) entry which is preliminary data.</text>
</comment>
<dbReference type="InterPro" id="IPR003593">
    <property type="entry name" value="AAA+_ATPase"/>
</dbReference>
<dbReference type="SUPFAM" id="SSF52540">
    <property type="entry name" value="P-loop containing nucleoside triphosphate hydrolases"/>
    <property type="match status" value="1"/>
</dbReference>
<evidence type="ECO:0000256" key="6">
    <source>
        <dbReference type="ARBA" id="ARBA00023012"/>
    </source>
</evidence>
<dbReference type="Gene3D" id="3.40.50.2300">
    <property type="match status" value="1"/>
</dbReference>
<feature type="domain" description="Sigma-54 factor interaction" evidence="12">
    <location>
        <begin position="140"/>
        <end position="369"/>
    </location>
</feature>
<proteinExistence type="predicted"/>
<comment type="subcellular location">
    <subcellularLocation>
        <location evidence="1">Cytoplasm</location>
    </subcellularLocation>
</comment>
<dbReference type="SUPFAM" id="SSF52172">
    <property type="entry name" value="CheY-like"/>
    <property type="match status" value="1"/>
</dbReference>
<dbReference type="GO" id="GO:0000160">
    <property type="term" value="P:phosphorelay signal transduction system"/>
    <property type="evidence" value="ECO:0007669"/>
    <property type="project" value="UniProtKB-KW"/>
</dbReference>
<evidence type="ECO:0000256" key="5">
    <source>
        <dbReference type="ARBA" id="ARBA00022840"/>
    </source>
</evidence>
<dbReference type="InterPro" id="IPR025943">
    <property type="entry name" value="Sigma_54_int_dom_ATP-bd_2"/>
</dbReference>
<dbReference type="GO" id="GO:0043565">
    <property type="term" value="F:sequence-specific DNA binding"/>
    <property type="evidence" value="ECO:0007669"/>
    <property type="project" value="InterPro"/>
</dbReference>
<dbReference type="SMART" id="SM00382">
    <property type="entry name" value="AAA"/>
    <property type="match status" value="1"/>
</dbReference>
<gene>
    <name evidence="14" type="ORF">HNR37_000634</name>
</gene>
<evidence type="ECO:0000256" key="1">
    <source>
        <dbReference type="ARBA" id="ARBA00004496"/>
    </source>
</evidence>
<dbReference type="GO" id="GO:0006355">
    <property type="term" value="P:regulation of DNA-templated transcription"/>
    <property type="evidence" value="ECO:0007669"/>
    <property type="project" value="InterPro"/>
</dbReference>
<dbReference type="Gene3D" id="1.10.8.60">
    <property type="match status" value="1"/>
</dbReference>
<keyword evidence="3 11" id="KW-0597">Phosphoprotein</keyword>
<keyword evidence="8" id="KW-0238">DNA-binding</keyword>
<dbReference type="PANTHER" id="PTHR32071">
    <property type="entry name" value="TRANSCRIPTIONAL REGULATORY PROTEIN"/>
    <property type="match status" value="1"/>
</dbReference>
<evidence type="ECO:0000259" key="12">
    <source>
        <dbReference type="PROSITE" id="PS50045"/>
    </source>
</evidence>
<reference evidence="14 15" key="1">
    <citation type="submission" date="2020-08" db="EMBL/GenBank/DDBJ databases">
        <title>Genomic Encyclopedia of Type Strains, Phase IV (KMG-IV): sequencing the most valuable type-strain genomes for metagenomic binning, comparative biology and taxonomic classification.</title>
        <authorList>
            <person name="Goeker M."/>
        </authorList>
    </citation>
    <scope>NUCLEOTIDE SEQUENCE [LARGE SCALE GENOMIC DNA]</scope>
    <source>
        <strain evidence="14 15">DSM 22071</strain>
    </source>
</reference>
<dbReference type="InterPro" id="IPR001789">
    <property type="entry name" value="Sig_transdc_resp-reg_receiver"/>
</dbReference>
<dbReference type="InterPro" id="IPR009057">
    <property type="entry name" value="Homeodomain-like_sf"/>
</dbReference>
<keyword evidence="9" id="KW-0010">Activator</keyword>
<dbReference type="FunFam" id="1.10.8.60:FF:000014">
    <property type="entry name" value="DNA-binding transcriptional regulator NtrC"/>
    <property type="match status" value="1"/>
</dbReference>
<name>A0A7W7Y3B3_9BACT</name>
<keyword evidence="4" id="KW-0547">Nucleotide-binding</keyword>
<evidence type="ECO:0000256" key="7">
    <source>
        <dbReference type="ARBA" id="ARBA00023015"/>
    </source>
</evidence>
<dbReference type="RefSeq" id="WP_183729822.1">
    <property type="nucleotide sequence ID" value="NZ_JACHID010000003.1"/>
</dbReference>
<organism evidence="14 15">
    <name type="scientific">Desulfurispira natronophila</name>
    <dbReference type="NCBI Taxonomy" id="682562"/>
    <lineage>
        <taxon>Bacteria</taxon>
        <taxon>Pseudomonadati</taxon>
        <taxon>Chrysiogenota</taxon>
        <taxon>Chrysiogenia</taxon>
        <taxon>Chrysiogenales</taxon>
        <taxon>Chrysiogenaceae</taxon>
        <taxon>Desulfurispira</taxon>
    </lineage>
</organism>
<evidence type="ECO:0000256" key="10">
    <source>
        <dbReference type="ARBA" id="ARBA00023163"/>
    </source>
</evidence>
<dbReference type="Pfam" id="PF00072">
    <property type="entry name" value="Response_reg"/>
    <property type="match status" value="1"/>
</dbReference>
<evidence type="ECO:0000256" key="11">
    <source>
        <dbReference type="PROSITE-ProRule" id="PRU00169"/>
    </source>
</evidence>
<dbReference type="Pfam" id="PF00158">
    <property type="entry name" value="Sigma54_activat"/>
    <property type="match status" value="1"/>
</dbReference>
<sequence>MKSKILIVDDESSICDVLSDILNDEGYEARAVSSGEEALEVFNSFRPDVILLDVWLGGIDGITTLQKIKEQDSLVGVIMMSGHGTIHTAVKATREGAYDFIEKPFAMDKVLIVINNYLEWRQTKQENQSLKETFTHRYRMIGKSSASRKLGELIDRAAPSNGRVLIEGENGTGKELIARNIHFASRRSTGPFIAVNCAAIPEELIESELFGHEKGAFTGAAQKRQGKFALASGGTLFLDEIADMSLATQAKVLRITEDQLVTPVGATSSFAVDVRIISASNKNLAELVQQGTFREDLYYRLNVIPVYVPPLRERSSDIPVLLQHFLKSFCADEGMPVKSFTQEAEEQLMLHHWPGNIRELKNLVERLVIMAPGDIIDVEDLPGEYRRVGEASGDIAGSHVIADSLRQAREAFERSFIEAKLDRCGGNVTKAAELMGIDRVHLHKKIKHYGLK</sequence>
<dbReference type="FunFam" id="3.40.50.2300:FF:000018">
    <property type="entry name" value="DNA-binding transcriptional regulator NtrC"/>
    <property type="match status" value="1"/>
</dbReference>
<evidence type="ECO:0000256" key="8">
    <source>
        <dbReference type="ARBA" id="ARBA00023125"/>
    </source>
</evidence>
<dbReference type="Gene3D" id="1.10.10.60">
    <property type="entry name" value="Homeodomain-like"/>
    <property type="match status" value="1"/>
</dbReference>
<dbReference type="FunFam" id="3.40.50.300:FF:000006">
    <property type="entry name" value="DNA-binding transcriptional regulator NtrC"/>
    <property type="match status" value="1"/>
</dbReference>
<keyword evidence="10" id="KW-0804">Transcription</keyword>